<evidence type="ECO:0000313" key="2">
    <source>
        <dbReference type="EMBL" id="ADO69361.1"/>
    </source>
</evidence>
<keyword evidence="4" id="KW-1185">Reference proteome</keyword>
<gene>
    <name evidence="2" type="ordered locus">STAUR_1557</name>
    <name evidence="3" type="ORF">STIAU_1534</name>
</gene>
<dbReference type="HOGENOM" id="CLU_064285_0_0_7"/>
<organism evidence="3 5">
    <name type="scientific">Stigmatella aurantiaca (strain DW4/3-1)</name>
    <dbReference type="NCBI Taxonomy" id="378806"/>
    <lineage>
        <taxon>Bacteria</taxon>
        <taxon>Pseudomonadati</taxon>
        <taxon>Myxococcota</taxon>
        <taxon>Myxococcia</taxon>
        <taxon>Myxococcales</taxon>
        <taxon>Cystobacterineae</taxon>
        <taxon>Archangiaceae</taxon>
        <taxon>Stigmatella</taxon>
    </lineage>
</organism>
<dbReference type="PROSITE" id="PS51257">
    <property type="entry name" value="PROKAR_LIPOPROTEIN"/>
    <property type="match status" value="1"/>
</dbReference>
<reference evidence="2 4" key="2">
    <citation type="journal article" date="2011" name="Mol. Biol. Evol.">
        <title>Comparative genomic analysis of fruiting body formation in Myxococcales.</title>
        <authorList>
            <person name="Huntley S."/>
            <person name="Hamann N."/>
            <person name="Wegener-Feldbrugge S."/>
            <person name="Treuner-Lange A."/>
            <person name="Kube M."/>
            <person name="Reinhardt R."/>
            <person name="Klages S."/>
            <person name="Muller R."/>
            <person name="Ronning C.M."/>
            <person name="Nierman W.C."/>
            <person name="Sogaard-Andersen L."/>
        </authorList>
    </citation>
    <scope>NUCLEOTIDE SEQUENCE [LARGE SCALE GENOMIC DNA]</scope>
    <source>
        <strain evidence="2 4">DW4/3-1</strain>
    </source>
</reference>
<dbReference type="Gene3D" id="3.60.15.10">
    <property type="entry name" value="Ribonuclease Z/Hydroxyacylglutathione hydrolase-like"/>
    <property type="match status" value="1"/>
</dbReference>
<sequence>MRGVYRLLQGGACLLGLLLSGCPTSTVGLNIYRGPEPVPAVSMASASAQVEVQYLGGGGFLVRREGDALLFAPSFTHPSLLAMLPMVEIRSDEELVKRCLEKKAQARLEDVEFILVGHTHYDHLLDVPPVMKNHAPQALALGSRTMRHILAGAHLAHRTLVVDECAARREGGQGRWIYNAKRTVRVLAIESEHSHHLGGYKFMTGHYLTDRKELPRTAFGWKEGQTYAYLVDFLRPDGSVDFRIHYQDAASREGYGAVPEDVQKEHPSVDLAITCVGASGTVETYPGPLFDRVKPRFIVLGHWEDFFEEQRCDAEDEEARVVRLADVPEFVSRVERHMPPSAQWLMPYPYSRMFFPRAASPSEAPSKPGEACPVRPGEFPRKAPPVHSVLDAFPL</sequence>
<dbReference type="EMBL" id="CP002271">
    <property type="protein sequence ID" value="ADO69361.1"/>
    <property type="molecule type" value="Genomic_DNA"/>
</dbReference>
<dbReference type="eggNOG" id="COG2220">
    <property type="taxonomic scope" value="Bacteria"/>
</dbReference>
<dbReference type="KEGG" id="sur:STAUR_1557"/>
<dbReference type="AlphaFoldDB" id="Q09DF0"/>
<dbReference type="RefSeq" id="WP_002609932.1">
    <property type="nucleotide sequence ID" value="NZ_AAMD01000003.1"/>
</dbReference>
<dbReference type="STRING" id="378806.STAUR_1557"/>
<name>Q09DF0_STIAD</name>
<dbReference type="SUPFAM" id="SSF56281">
    <property type="entry name" value="Metallo-hydrolase/oxidoreductase"/>
    <property type="match status" value="1"/>
</dbReference>
<evidence type="ECO:0000313" key="5">
    <source>
        <dbReference type="Proteomes" id="UP000032702"/>
    </source>
</evidence>
<evidence type="ECO:0000313" key="4">
    <source>
        <dbReference type="Proteomes" id="UP000001351"/>
    </source>
</evidence>
<reference evidence="3 5" key="1">
    <citation type="submission" date="2006-04" db="EMBL/GenBank/DDBJ databases">
        <authorList>
            <person name="Nierman W.C."/>
        </authorList>
    </citation>
    <scope>NUCLEOTIDE SEQUENCE [LARGE SCALE GENOMIC DNA]</scope>
    <source>
        <strain evidence="3 5">DW4/3-1</strain>
    </source>
</reference>
<dbReference type="Proteomes" id="UP000032702">
    <property type="component" value="Unassembled WGS sequence"/>
</dbReference>
<dbReference type="OrthoDB" id="9789133at2"/>
<feature type="region of interest" description="Disordered" evidence="1">
    <location>
        <begin position="359"/>
        <end position="383"/>
    </location>
</feature>
<dbReference type="InterPro" id="IPR036866">
    <property type="entry name" value="RibonucZ/Hydroxyglut_hydro"/>
</dbReference>
<proteinExistence type="predicted"/>
<evidence type="ECO:0000313" key="3">
    <source>
        <dbReference type="EMBL" id="EAU69798.1"/>
    </source>
</evidence>
<dbReference type="EMBL" id="AAMD01000003">
    <property type="protein sequence ID" value="EAU69798.1"/>
    <property type="molecule type" value="Genomic_DNA"/>
</dbReference>
<dbReference type="PATRIC" id="fig|378806.16.peg.9227"/>
<accession>Q09DF0</accession>
<dbReference type="Proteomes" id="UP000001351">
    <property type="component" value="Chromosome"/>
</dbReference>
<protein>
    <submittedName>
        <fullName evidence="2">Conserved uncharacterized protein</fullName>
    </submittedName>
</protein>
<evidence type="ECO:0000256" key="1">
    <source>
        <dbReference type="SAM" id="MobiDB-lite"/>
    </source>
</evidence>